<dbReference type="SUPFAM" id="SSF46626">
    <property type="entry name" value="Cytochrome c"/>
    <property type="match status" value="1"/>
</dbReference>
<dbReference type="EMBL" id="CP048685">
    <property type="protein sequence ID" value="QPJ62715.1"/>
    <property type="molecule type" value="Genomic_DNA"/>
</dbReference>
<evidence type="ECO:0000256" key="5">
    <source>
        <dbReference type="SAM" id="Phobius"/>
    </source>
</evidence>
<accession>A0A7T0G0V7</accession>
<name>A0A7T0G0V7_9BACT</name>
<gene>
    <name evidence="7" type="ORF">G3M70_12850</name>
</gene>
<organism evidence="7 8">
    <name type="scientific">Candidatus Nitronauta litoralis</name>
    <dbReference type="NCBI Taxonomy" id="2705533"/>
    <lineage>
        <taxon>Bacteria</taxon>
        <taxon>Pseudomonadati</taxon>
        <taxon>Nitrospinota/Tectimicrobiota group</taxon>
        <taxon>Nitrospinota</taxon>
        <taxon>Nitrospinia</taxon>
        <taxon>Nitrospinales</taxon>
        <taxon>Nitrospinaceae</taxon>
        <taxon>Candidatus Nitronauta</taxon>
    </lineage>
</organism>
<evidence type="ECO:0000313" key="7">
    <source>
        <dbReference type="EMBL" id="QPJ62715.1"/>
    </source>
</evidence>
<keyword evidence="1 4" id="KW-0349">Heme</keyword>
<keyword evidence="5" id="KW-0812">Transmembrane</keyword>
<dbReference type="GO" id="GO:0020037">
    <property type="term" value="F:heme binding"/>
    <property type="evidence" value="ECO:0007669"/>
    <property type="project" value="InterPro"/>
</dbReference>
<reference evidence="7 8" key="1">
    <citation type="submission" date="2020-02" db="EMBL/GenBank/DDBJ databases">
        <title>Genomic and physiological characterization of two novel Nitrospinaceae genera.</title>
        <authorList>
            <person name="Mueller A.J."/>
            <person name="Jung M.-Y."/>
            <person name="Strachan C.R."/>
            <person name="Herbold C.W."/>
            <person name="Kirkegaard R.H."/>
            <person name="Daims H."/>
        </authorList>
    </citation>
    <scope>NUCLEOTIDE SEQUENCE [LARGE SCALE GENOMIC DNA]</scope>
    <source>
        <strain evidence="7">EB</strain>
    </source>
</reference>
<feature type="transmembrane region" description="Helical" evidence="5">
    <location>
        <begin position="12"/>
        <end position="30"/>
    </location>
</feature>
<dbReference type="PROSITE" id="PS51007">
    <property type="entry name" value="CYTC"/>
    <property type="match status" value="2"/>
</dbReference>
<dbReference type="Gene3D" id="1.10.760.10">
    <property type="entry name" value="Cytochrome c-like domain"/>
    <property type="match status" value="2"/>
</dbReference>
<dbReference type="GO" id="GO:0046872">
    <property type="term" value="F:metal ion binding"/>
    <property type="evidence" value="ECO:0007669"/>
    <property type="project" value="UniProtKB-KW"/>
</dbReference>
<evidence type="ECO:0000256" key="3">
    <source>
        <dbReference type="ARBA" id="ARBA00023004"/>
    </source>
</evidence>
<keyword evidence="5" id="KW-0472">Membrane</keyword>
<evidence type="ECO:0000256" key="1">
    <source>
        <dbReference type="ARBA" id="ARBA00022617"/>
    </source>
</evidence>
<dbReference type="InterPro" id="IPR036909">
    <property type="entry name" value="Cyt_c-like_dom_sf"/>
</dbReference>
<dbReference type="InterPro" id="IPR009056">
    <property type="entry name" value="Cyt_c-like_dom"/>
</dbReference>
<dbReference type="KEGG" id="nli:G3M70_12850"/>
<keyword evidence="5" id="KW-1133">Transmembrane helix</keyword>
<dbReference type="GO" id="GO:0009055">
    <property type="term" value="F:electron transfer activity"/>
    <property type="evidence" value="ECO:0007669"/>
    <property type="project" value="InterPro"/>
</dbReference>
<proteinExistence type="predicted"/>
<feature type="transmembrane region" description="Helical" evidence="5">
    <location>
        <begin position="72"/>
        <end position="91"/>
    </location>
</feature>
<evidence type="ECO:0000256" key="4">
    <source>
        <dbReference type="PROSITE-ProRule" id="PRU00433"/>
    </source>
</evidence>
<evidence type="ECO:0000256" key="2">
    <source>
        <dbReference type="ARBA" id="ARBA00022723"/>
    </source>
</evidence>
<evidence type="ECO:0000313" key="8">
    <source>
        <dbReference type="Proteomes" id="UP000594688"/>
    </source>
</evidence>
<dbReference type="AlphaFoldDB" id="A0A7T0G0V7"/>
<feature type="transmembrane region" description="Helical" evidence="5">
    <location>
        <begin position="42"/>
        <end position="60"/>
    </location>
</feature>
<feature type="transmembrane region" description="Helical" evidence="5">
    <location>
        <begin position="103"/>
        <end position="123"/>
    </location>
</feature>
<feature type="domain" description="Cytochrome c" evidence="6">
    <location>
        <begin position="159"/>
        <end position="300"/>
    </location>
</feature>
<protein>
    <submittedName>
        <fullName evidence="7">Cytochrome C</fullName>
    </submittedName>
</protein>
<keyword evidence="2 4" id="KW-0479">Metal-binding</keyword>
<feature type="domain" description="Cytochrome c" evidence="6">
    <location>
        <begin position="325"/>
        <end position="446"/>
    </location>
</feature>
<evidence type="ECO:0000259" key="6">
    <source>
        <dbReference type="PROSITE" id="PS51007"/>
    </source>
</evidence>
<sequence length="451" mass="49410">MLPEQQDILWTFVTIMFTLFSVYVFINVIQNCRARPGVNAQKWGIIFGAFILLSLYQTNHMFDLNQQEQLGYIRWQVLTVFFLLLAWGLFFKGNDVEDQSPPIVRAAFFYSTISILLAGYTNWLPQQRSDPPPKGGAVITGDITMEDFVDMGRVIVFSAKQVAGQKSIGKGQCPLCHTFDPGDNIGRCPNLFGVEERSHTRIKEDRYLNSPIAVGVKDGGSGIVKGKAEEVPEEYRRGGSPDFNGEDYLRESLMCPSCYVVEGYGKEGDTISPMPLIHKPPISLSPVELNAVIAWLQSKDTPGEFAKVTVPLPSGDDAAAEEAPADDGGEAPLFVTGDETPEEIINILGCPLCHTIPGVEGAVGALGPKLHEKTNAPSRMKDARYEGTAKTTKEYVQESILNPSVYIVMNEEEGEPYPDGVMPQDFGSKLSVNALNKLVDFISNTEAGSEG</sequence>
<keyword evidence="3 4" id="KW-0408">Iron</keyword>
<dbReference type="Proteomes" id="UP000594688">
    <property type="component" value="Chromosome"/>
</dbReference>